<dbReference type="Pfam" id="PF00005">
    <property type="entry name" value="ABC_tran"/>
    <property type="match status" value="2"/>
</dbReference>
<dbReference type="GO" id="GO:0008270">
    <property type="term" value="F:zinc ion binding"/>
    <property type="evidence" value="ECO:0007669"/>
    <property type="project" value="UniProtKB-KW"/>
</dbReference>
<keyword evidence="3" id="KW-0813">Transport</keyword>
<keyword evidence="11" id="KW-0862">Zinc</keyword>
<protein>
    <submittedName>
        <fullName evidence="16">Zinc finger, CCHC-type</fullName>
    </submittedName>
</protein>
<dbReference type="GO" id="GO:0016887">
    <property type="term" value="F:ATP hydrolysis activity"/>
    <property type="evidence" value="ECO:0007669"/>
    <property type="project" value="InterPro"/>
</dbReference>
<keyword evidence="5" id="KW-0677">Repeat</keyword>
<dbReference type="GO" id="GO:0005886">
    <property type="term" value="C:plasma membrane"/>
    <property type="evidence" value="ECO:0007669"/>
    <property type="project" value="UniProtKB-ARBA"/>
</dbReference>
<dbReference type="GO" id="GO:0140359">
    <property type="term" value="F:ABC-type transporter activity"/>
    <property type="evidence" value="ECO:0007669"/>
    <property type="project" value="InterPro"/>
</dbReference>
<dbReference type="CDD" id="cd03232">
    <property type="entry name" value="ABCG_PDR_domain2"/>
    <property type="match status" value="1"/>
</dbReference>
<evidence type="ECO:0000256" key="12">
    <source>
        <dbReference type="SAM" id="MobiDB-lite"/>
    </source>
</evidence>
<keyword evidence="4 13" id="KW-0812">Transmembrane</keyword>
<dbReference type="Gene3D" id="3.40.50.300">
    <property type="entry name" value="P-loop containing nucleotide triphosphate hydrolases"/>
    <property type="match status" value="2"/>
</dbReference>
<evidence type="ECO:0000313" key="16">
    <source>
        <dbReference type="EMBL" id="OMO50708.1"/>
    </source>
</evidence>
<dbReference type="SMART" id="SM00382">
    <property type="entry name" value="AAA"/>
    <property type="match status" value="2"/>
</dbReference>
<feature type="compositionally biased region" description="Low complexity" evidence="12">
    <location>
        <begin position="1867"/>
        <end position="1880"/>
    </location>
</feature>
<dbReference type="OrthoDB" id="66620at2759"/>
<dbReference type="SUPFAM" id="SSF53098">
    <property type="entry name" value="Ribonuclease H-like"/>
    <property type="match status" value="1"/>
</dbReference>
<keyword evidence="11" id="KW-0479">Metal-binding</keyword>
<keyword evidence="9 13" id="KW-1133">Transmembrane helix</keyword>
<feature type="transmembrane region" description="Helical" evidence="13">
    <location>
        <begin position="1045"/>
        <end position="1065"/>
    </location>
</feature>
<feature type="domain" description="ABC transporter" evidence="15">
    <location>
        <begin position="119"/>
        <end position="396"/>
    </location>
</feature>
<feature type="transmembrane region" description="Helical" evidence="13">
    <location>
        <begin position="1085"/>
        <end position="1103"/>
    </location>
</feature>
<dbReference type="GO" id="GO:0003676">
    <property type="term" value="F:nucleic acid binding"/>
    <property type="evidence" value="ECO:0007669"/>
    <property type="project" value="InterPro"/>
</dbReference>
<dbReference type="InterPro" id="IPR054722">
    <property type="entry name" value="PolX-like_BBD"/>
</dbReference>
<comment type="caution">
    <text evidence="16">The sequence shown here is derived from an EMBL/GenBank/DDBJ whole genome shotgun (WGS) entry which is preliminary data.</text>
</comment>
<feature type="domain" description="ABC transporter" evidence="15">
    <location>
        <begin position="700"/>
        <end position="953"/>
    </location>
</feature>
<evidence type="ECO:0000256" key="3">
    <source>
        <dbReference type="ARBA" id="ARBA00022448"/>
    </source>
</evidence>
<evidence type="ECO:0000259" key="14">
    <source>
        <dbReference type="PROSITE" id="PS50158"/>
    </source>
</evidence>
<evidence type="ECO:0000256" key="2">
    <source>
        <dbReference type="ARBA" id="ARBA00006012"/>
    </source>
</evidence>
<dbReference type="InterPro" id="IPR057670">
    <property type="entry name" value="SH3_retrovirus"/>
</dbReference>
<evidence type="ECO:0000256" key="11">
    <source>
        <dbReference type="PROSITE-ProRule" id="PRU00047"/>
    </source>
</evidence>
<evidence type="ECO:0000259" key="15">
    <source>
        <dbReference type="PROSITE" id="PS50893"/>
    </source>
</evidence>
<dbReference type="InterPro" id="IPR003439">
    <property type="entry name" value="ABC_transporter-like_ATP-bd"/>
</dbReference>
<evidence type="ECO:0000256" key="8">
    <source>
        <dbReference type="ARBA" id="ARBA00022840"/>
    </source>
</evidence>
<dbReference type="InterPro" id="IPR013103">
    <property type="entry name" value="RVT_2"/>
</dbReference>
<feature type="region of interest" description="Disordered" evidence="12">
    <location>
        <begin position="1834"/>
        <end position="1907"/>
    </location>
</feature>
<dbReference type="FunFam" id="3.40.50.300:FF:000157">
    <property type="entry name" value="ABC transporter G family member 34"/>
    <property type="match status" value="1"/>
</dbReference>
<dbReference type="SUPFAM" id="SSF56672">
    <property type="entry name" value="DNA/RNA polymerases"/>
    <property type="match status" value="1"/>
</dbReference>
<evidence type="ECO:0000256" key="4">
    <source>
        <dbReference type="ARBA" id="ARBA00022692"/>
    </source>
</evidence>
<feature type="compositionally biased region" description="Polar residues" evidence="12">
    <location>
        <begin position="1834"/>
        <end position="1854"/>
    </location>
</feature>
<keyword evidence="7" id="KW-0378">Hydrolase</keyword>
<dbReference type="OMA" id="KANCNSA"/>
<dbReference type="GO" id="GO:0004190">
    <property type="term" value="F:aspartic-type endopeptidase activity"/>
    <property type="evidence" value="ECO:0007669"/>
    <property type="project" value="UniProtKB-KW"/>
</dbReference>
<reference evidence="16 17" key="1">
    <citation type="submission" date="2013-09" db="EMBL/GenBank/DDBJ databases">
        <title>Corchorus capsularis genome sequencing.</title>
        <authorList>
            <person name="Alam M."/>
            <person name="Haque M.S."/>
            <person name="Islam M.S."/>
            <person name="Emdad E.M."/>
            <person name="Islam M.M."/>
            <person name="Ahmed B."/>
            <person name="Halim A."/>
            <person name="Hossen Q.M.M."/>
            <person name="Hossain M.Z."/>
            <person name="Ahmed R."/>
            <person name="Khan M.M."/>
            <person name="Islam R."/>
            <person name="Rashid M.M."/>
            <person name="Khan S.A."/>
            <person name="Rahman M.S."/>
            <person name="Alam M."/>
        </authorList>
    </citation>
    <scope>NUCLEOTIDE SEQUENCE [LARGE SCALE GENOMIC DNA]</scope>
    <source>
        <strain evidence="17">cv. CVL-1</strain>
        <tissue evidence="16">Whole seedling</tissue>
    </source>
</reference>
<feature type="transmembrane region" description="Helical" evidence="13">
    <location>
        <begin position="1196"/>
        <end position="1216"/>
    </location>
</feature>
<dbReference type="PROSITE" id="PS50893">
    <property type="entry name" value="ABC_TRANSPORTER_2"/>
    <property type="match status" value="2"/>
</dbReference>
<keyword evidence="7" id="KW-0645">Protease</keyword>
<dbReference type="SUPFAM" id="SSF52540">
    <property type="entry name" value="P-loop containing nucleoside triphosphate hydrolases"/>
    <property type="match status" value="2"/>
</dbReference>
<dbReference type="GO" id="GO:0005524">
    <property type="term" value="F:ATP binding"/>
    <property type="evidence" value="ECO:0007669"/>
    <property type="project" value="UniProtKB-KW"/>
</dbReference>
<dbReference type="Pfam" id="PF25597">
    <property type="entry name" value="SH3_retrovirus"/>
    <property type="match status" value="1"/>
</dbReference>
<feature type="transmembrane region" description="Helical" evidence="13">
    <location>
        <begin position="436"/>
        <end position="456"/>
    </location>
</feature>
<evidence type="ECO:0000256" key="9">
    <source>
        <dbReference type="ARBA" id="ARBA00022989"/>
    </source>
</evidence>
<dbReference type="Pfam" id="PF07727">
    <property type="entry name" value="RVT_2"/>
    <property type="match status" value="1"/>
</dbReference>
<feature type="region of interest" description="Disordered" evidence="12">
    <location>
        <begin position="1"/>
        <end position="28"/>
    </location>
</feature>
<evidence type="ECO:0000313" key="17">
    <source>
        <dbReference type="Proteomes" id="UP000188268"/>
    </source>
</evidence>
<comment type="subcellular location">
    <subcellularLocation>
        <location evidence="1">Membrane</location>
        <topology evidence="1">Multi-pass membrane protein</topology>
    </subcellularLocation>
</comment>
<gene>
    <name evidence="16" type="ORF">CCACVL1_30312</name>
</gene>
<feature type="region of interest" description="Disordered" evidence="12">
    <location>
        <begin position="1332"/>
        <end position="1351"/>
    </location>
</feature>
<keyword evidence="17" id="KW-1185">Reference proteome</keyword>
<dbReference type="InterPro" id="IPR012337">
    <property type="entry name" value="RNaseH-like_sf"/>
</dbReference>
<dbReference type="InterPro" id="IPR001878">
    <property type="entry name" value="Znf_CCHC"/>
</dbReference>
<dbReference type="STRING" id="210143.A0A1R3FY02"/>
<evidence type="ECO:0000256" key="6">
    <source>
        <dbReference type="ARBA" id="ARBA00022741"/>
    </source>
</evidence>
<comment type="similarity">
    <text evidence="2">Belongs to the ABC transporter superfamily. ABCG family. PDR (TC 3.A.1.205) subfamily.</text>
</comment>
<sequence>MDESQKSRSETPTYTASASSKNNDNHIPDAQNWVEMEMEMEMDVMKLGPQQRHVFIEKLIKNIETDNLYLLHKIRKRLDRVGIELPKVEVRYKNLSVEAECDVVYGKPLPTLWNSLRTMVSYPVAKLIGSKSHQARVCLISDISGILKPGRMTLLLGPPGCGKTSLLKALSGNLNQSLKVRGEISYNGYKLEEFVPQKTSAYISQNDLHIPEMTVRETLDFSANCQGVGNRAEIMMEVRRRELEAGILPDPIIDAYMKATSVQGLKGTLQTDYVLKILGLDICAETFVGDALRRGISGGQKKRLTTGDIVVGPIKTLFMDEITNGLDSSTAFQIVACLEQFVHMTDATLLVLSEKDQAQYWYNNDLPYSHFSVDMFSRKFKETPLGKTIDQDLSDPYNKLQSHKDALSFTRFSISKWEIFKACMSRELLLLKRNSVLYIFKIIQLVILACITMTVFYKTRMDVDVIGANYYLAALFYTLMILVVDEYPEVYMTIAKLPVFYKQKMLCFYPAWAYSLPSVILKLPMSFLQSLIWTSITYYVMGYTPQVSRFFRQFITFFAVQSSAASLFRFVASLFQTFDSSLAASGIIIFLHCNVARLDEVALLGFSYVICRDRPLWNRISCSTLATESKRAGKNDYSPLKCKTINAAPGSSRVIVSHEKLSEVHKRDSDAKNHWHSSNDQEADSKGKGMMALPFEPLTLTFQDVHYFVDTPLEMRKRGHAQKKLQLLSNVTGALRPGVLTALMGASGAGKTTLLDVLAGRKTIGYTEGVIKVGGYPKVQDTFARISGYCEQNDIHSPQITVQESLVFSAWLRLPPDVDSKTKHEIVRQVLETTELDHVKDALVGIPGITGLSTEQRKRLTIAVELVANPSIMFMDEPTSSLDARAAAIVMRAVKNVVDTGRTIICTIHQPSIDIFEAFDELILLKNGGNLIYFGPLGQHSCRVIQYFESIPGVPKIKANCNSATWMLEVTSPSTEAQLGVDFAQLYEKSALYKNNKELVRQLSYPPPAAVVFMGMTSCSGVQAVVATERVVMYRERFARMYSSWAYALAQVVIELPYLFVQVLVFETITYPMIGYYGSTYKVLWYFYAMFCTLLYFNFFGMLCVSLTPYVTIAGALSSAFYPLLNLFSGFLIPQPKIPKWWIWLYYLMPTSWTLNCMLTSQYGDVKDEIMVFGESETVASLLEEYFGFHADRLPITAILLISYPMIFACLFAFFISHLNFEKSFPAYMKLREEQKLVQFLMALRNEFEQLRGSILHRSPLPTVHNVVSELIAEETRLKTQTPPVMNTQAVLIASSQVKPTNLNSGARGNQRIAIDECGYCHEKGHWKKDCPKRNKSRGILPNPSQGFQQGKTASRTMLPQQNSAFTAATSGYEPKQTSFGGNVNHDDLESIIARQIQQIMGSCIRNDLAKEICLTLQRKDLANSSAMSAVDQGINRAPSSGTSPSPWVLDSGASYHMTSDSSILENCLDLSQPLDIQIANGSLMQISKVGSVTTKSYPSGKFSIPNIFYAPQLSANLLSVGQLADLGCDIWFSDVFCVVQDRHTGKQIGIGRREGGLYMLEFLFVPPIKQNFVMPAFVLDKNSSSFHLWHSRLGHVSSSRLRYMSSVGLLGNVKYSDISDCKACKLAKFSTLPFNKSTSVSNAAFDLVHSDVWGPSPVATKAMVKTQFSSKIKVFRSDSGGEYTSTQFQELLASEAVLTSVYVINRIPSSITSGISPFERLFKVQPNYSELRVFGCVCFVLLPKNERTKLTSRSAMCVFMGYGIEQKGYRCYDPIARRIRVSRNVAFFEHIPYYTVPESSSTLTKDELHALDPFSNSDLFASNDIELATLLNSENLQNSTENSTGDSSSTNMEGTPVLPTPTLEHPSSSQSDPLLLQESHSISEDVDPVSTQQERRYPSRPHNPPPYLKDFKTKFSPPYQSFLASIHSFHEPTSFKEASVLPHWQQAMIEELAALEKNHTWDLVSLPEGKEAIGCKWVYKVKTKSDDSIERYKARLVAKGYDQEYGVDYEETFALVAKMTTVRTLISVAASREWPLFQMDVKNAFLSGDLHEEVYMQPPPGYSCPVKKVCRLRRALYGLKQAPRAWFEKFNDALKQIGFLQSNNDSALFHLSSNKVAYSPSGYVLSQSKYANDVINRARLTDERTVDTPIELNVKLRPTDGTLLPDPKLYREIVGCLLYLTVTCPDIAHAIHIVSQFVSAPRSVHWSAMVRILRYLRGDANDRRSTTGFCIFLGDFLISWKSKKQNVVYRSSTEAEYRAMAHSSAEIVWLESLLQDMGVHLPKPVSLFCDNKSAIQIAHNAVFHERTKHIEVDCHFIRQHVENGIISLPYISSSLQLADLFTKSHTAGRFKFLLGKLSMLDMSTLYLKGELESKEDIWEQLSNLQNKGRHSPRASKNFPVSTCFLNLLALKT</sequence>
<feature type="transmembrane region" description="Helical" evidence="13">
    <location>
        <begin position="519"/>
        <end position="542"/>
    </location>
</feature>
<keyword evidence="7" id="KW-0064">Aspartyl protease</keyword>
<keyword evidence="11" id="KW-0863">Zinc-finger</keyword>
<dbReference type="PROSITE" id="PS50158">
    <property type="entry name" value="ZF_CCHC"/>
    <property type="match status" value="1"/>
</dbReference>
<feature type="compositionally biased region" description="Polar residues" evidence="12">
    <location>
        <begin position="10"/>
        <end position="22"/>
    </location>
</feature>
<keyword evidence="10 13" id="KW-0472">Membrane</keyword>
<evidence type="ECO:0000256" key="5">
    <source>
        <dbReference type="ARBA" id="ARBA00022737"/>
    </source>
</evidence>
<dbReference type="InterPro" id="IPR025724">
    <property type="entry name" value="GAG-pre-integrase_dom"/>
</dbReference>
<dbReference type="PANTHER" id="PTHR19241">
    <property type="entry name" value="ATP-BINDING CASSETTE TRANSPORTER"/>
    <property type="match status" value="1"/>
</dbReference>
<dbReference type="SUPFAM" id="SSF57756">
    <property type="entry name" value="Retrovirus zinc finger-like domains"/>
    <property type="match status" value="1"/>
</dbReference>
<accession>A0A1R3FY02</accession>
<dbReference type="Gramene" id="OMO50708">
    <property type="protein sequence ID" value="OMO50708"/>
    <property type="gene ID" value="CCACVL1_30312"/>
</dbReference>
<dbReference type="InterPro" id="IPR043502">
    <property type="entry name" value="DNA/RNA_pol_sf"/>
</dbReference>
<dbReference type="InterPro" id="IPR003593">
    <property type="entry name" value="AAA+_ATPase"/>
</dbReference>
<evidence type="ECO:0000256" key="7">
    <source>
        <dbReference type="ARBA" id="ARBA00022750"/>
    </source>
</evidence>
<feature type="domain" description="CCHC-type" evidence="14">
    <location>
        <begin position="1318"/>
        <end position="1333"/>
    </location>
</feature>
<feature type="transmembrane region" description="Helical" evidence="13">
    <location>
        <begin position="1110"/>
        <end position="1129"/>
    </location>
</feature>
<feature type="compositionally biased region" description="Basic and acidic residues" evidence="12">
    <location>
        <begin position="666"/>
        <end position="687"/>
    </location>
</feature>
<dbReference type="InterPro" id="IPR027417">
    <property type="entry name" value="P-loop_NTPase"/>
</dbReference>
<feature type="transmembrane region" description="Helical" evidence="13">
    <location>
        <begin position="554"/>
        <end position="575"/>
    </location>
</feature>
<dbReference type="InterPro" id="IPR034003">
    <property type="entry name" value="ABCG_PDR_2"/>
</dbReference>
<proteinExistence type="inferred from homology"/>
<keyword evidence="8" id="KW-0067">ATP-binding</keyword>
<feature type="transmembrane region" description="Helical" evidence="13">
    <location>
        <begin position="468"/>
        <end position="484"/>
    </location>
</feature>
<dbReference type="FunFam" id="3.40.50.300:FF:000179">
    <property type="entry name" value="ABC transporter G family member 34"/>
    <property type="match status" value="1"/>
</dbReference>
<dbReference type="Gene3D" id="4.10.60.10">
    <property type="entry name" value="Zinc finger, CCHC-type"/>
    <property type="match status" value="1"/>
</dbReference>
<dbReference type="Pfam" id="PF01061">
    <property type="entry name" value="ABC2_membrane"/>
    <property type="match status" value="2"/>
</dbReference>
<evidence type="ECO:0000256" key="10">
    <source>
        <dbReference type="ARBA" id="ARBA00023136"/>
    </source>
</evidence>
<dbReference type="Pfam" id="PF22936">
    <property type="entry name" value="Pol_BBD"/>
    <property type="match status" value="1"/>
</dbReference>
<dbReference type="Pfam" id="PF13976">
    <property type="entry name" value="gag_pre-integrs"/>
    <property type="match status" value="1"/>
</dbReference>
<organism evidence="16 17">
    <name type="scientific">Corchorus capsularis</name>
    <name type="common">Jute</name>
    <dbReference type="NCBI Taxonomy" id="210143"/>
    <lineage>
        <taxon>Eukaryota</taxon>
        <taxon>Viridiplantae</taxon>
        <taxon>Streptophyta</taxon>
        <taxon>Embryophyta</taxon>
        <taxon>Tracheophyta</taxon>
        <taxon>Spermatophyta</taxon>
        <taxon>Magnoliopsida</taxon>
        <taxon>eudicotyledons</taxon>
        <taxon>Gunneridae</taxon>
        <taxon>Pentapetalae</taxon>
        <taxon>rosids</taxon>
        <taxon>malvids</taxon>
        <taxon>Malvales</taxon>
        <taxon>Malvaceae</taxon>
        <taxon>Grewioideae</taxon>
        <taxon>Apeibeae</taxon>
        <taxon>Corchorus</taxon>
    </lineage>
</organism>
<dbReference type="InterPro" id="IPR013525">
    <property type="entry name" value="ABC2_TM"/>
</dbReference>
<feature type="region of interest" description="Disordered" evidence="12">
    <location>
        <begin position="666"/>
        <end position="688"/>
    </location>
</feature>
<dbReference type="EMBL" id="AWWV01016049">
    <property type="protein sequence ID" value="OMO50708.1"/>
    <property type="molecule type" value="Genomic_DNA"/>
</dbReference>
<dbReference type="CDD" id="cd09272">
    <property type="entry name" value="RNase_HI_RT_Ty1"/>
    <property type="match status" value="1"/>
</dbReference>
<name>A0A1R3FY02_COCAP</name>
<evidence type="ECO:0000256" key="1">
    <source>
        <dbReference type="ARBA" id="ARBA00004141"/>
    </source>
</evidence>
<dbReference type="InterPro" id="IPR036875">
    <property type="entry name" value="Znf_CCHC_sf"/>
</dbReference>
<evidence type="ECO:0000256" key="13">
    <source>
        <dbReference type="SAM" id="Phobius"/>
    </source>
</evidence>
<keyword evidence="6" id="KW-0547">Nucleotide-binding</keyword>
<dbReference type="Proteomes" id="UP000188268">
    <property type="component" value="Unassembled WGS sequence"/>
</dbReference>